<feature type="coiled-coil region" evidence="1">
    <location>
        <begin position="409"/>
        <end position="461"/>
    </location>
</feature>
<comment type="caution">
    <text evidence="3">The sequence shown here is derived from an EMBL/GenBank/DDBJ whole genome shotgun (WGS) entry which is preliminary data.</text>
</comment>
<evidence type="ECO:0000313" key="4">
    <source>
        <dbReference type="Proteomes" id="UP000541444"/>
    </source>
</evidence>
<feature type="compositionally biased region" description="Low complexity" evidence="2">
    <location>
        <begin position="537"/>
        <end position="551"/>
    </location>
</feature>
<dbReference type="Proteomes" id="UP000541444">
    <property type="component" value="Unassembled WGS sequence"/>
</dbReference>
<keyword evidence="4" id="KW-1185">Reference proteome</keyword>
<proteinExistence type="predicted"/>
<name>A0A7J7NHH5_9MAGN</name>
<evidence type="ECO:0000313" key="3">
    <source>
        <dbReference type="EMBL" id="KAF6166464.1"/>
    </source>
</evidence>
<feature type="coiled-coil region" evidence="1">
    <location>
        <begin position="198"/>
        <end position="268"/>
    </location>
</feature>
<evidence type="ECO:0000256" key="1">
    <source>
        <dbReference type="SAM" id="Coils"/>
    </source>
</evidence>
<reference evidence="3 4" key="1">
    <citation type="journal article" date="2020" name="IScience">
        <title>Genome Sequencing of the Endangered Kingdonia uniflora (Circaeasteraceae, Ranunculales) Reveals Potential Mechanisms of Evolutionary Specialization.</title>
        <authorList>
            <person name="Sun Y."/>
            <person name="Deng T."/>
            <person name="Zhang A."/>
            <person name="Moore M.J."/>
            <person name="Landis J.B."/>
            <person name="Lin N."/>
            <person name="Zhang H."/>
            <person name="Zhang X."/>
            <person name="Huang J."/>
            <person name="Zhang X."/>
            <person name="Sun H."/>
            <person name="Wang H."/>
        </authorList>
    </citation>
    <scope>NUCLEOTIDE SEQUENCE [LARGE SCALE GENOMIC DNA]</scope>
    <source>
        <strain evidence="3">TB1705</strain>
        <tissue evidence="3">Leaf</tissue>
    </source>
</reference>
<protein>
    <submittedName>
        <fullName evidence="3">Uncharacterized protein</fullName>
    </submittedName>
</protein>
<evidence type="ECO:0000256" key="2">
    <source>
        <dbReference type="SAM" id="MobiDB-lite"/>
    </source>
</evidence>
<feature type="coiled-coil region" evidence="1">
    <location>
        <begin position="121"/>
        <end position="148"/>
    </location>
</feature>
<dbReference type="AlphaFoldDB" id="A0A7J7NHH5"/>
<feature type="region of interest" description="Disordered" evidence="2">
    <location>
        <begin position="535"/>
        <end position="569"/>
    </location>
</feature>
<gene>
    <name evidence="3" type="ORF">GIB67_038201</name>
</gene>
<keyword evidence="1" id="KW-0175">Coiled coil</keyword>
<organism evidence="3 4">
    <name type="scientific">Kingdonia uniflora</name>
    <dbReference type="NCBI Taxonomy" id="39325"/>
    <lineage>
        <taxon>Eukaryota</taxon>
        <taxon>Viridiplantae</taxon>
        <taxon>Streptophyta</taxon>
        <taxon>Embryophyta</taxon>
        <taxon>Tracheophyta</taxon>
        <taxon>Spermatophyta</taxon>
        <taxon>Magnoliopsida</taxon>
        <taxon>Ranunculales</taxon>
        <taxon>Circaeasteraceae</taxon>
        <taxon>Kingdonia</taxon>
    </lineage>
</organism>
<dbReference type="EMBL" id="JACGCM010000790">
    <property type="protein sequence ID" value="KAF6166464.1"/>
    <property type="molecule type" value="Genomic_DNA"/>
</dbReference>
<sequence length="569" mass="64728">MVAVMDDEFKKVDVAGKVDLPIRGGEKLVGTEPDSGEGSFPVGVGERKGSCCPKAEERKLYQLRYTKAEIMAFSEGNYDEMEIMDEEEVEEREDGLNVAEKTAADNQETINLEIESSRLRVEDLEGLLEVKKKSSAELQKELDVARERKEQTLLYNAKYAEEYKVLFSQYEDRLDDNVKPSLKVEEAKRQVEQKIATILSRDLALNQLTNELAELKERVASGSRYEAKLAEYRIRALNEEISNMECNIRTLNEQLLKREIELDTARTNLAVSVADFEKLSSSIMGKDRELRNSAQMRDSLIARLDRVKADLRHLKGREAQSRADLAEIQAKNKILVDDLAHARGNVRRAVQCEKEMNERINQLCARISKSEWELRVREMKYQKDLKFKLDKRDGEIASGEGSREMKEFLRRKEELVENMSIDLTNSRQKLIDLTRQISERIDQLIAELAKLKARRLKDNKRAAVTHQAFKEIVVESYLMQDCSSGRICVCKLDISSIDTFGVMDHGIRTMTAEQIAGGREIVAERAPEYMASRTKIGGSSSVVSPTPVVGGRSTALPSRKSCRVKEKYN</sequence>
<accession>A0A7J7NHH5</accession>